<proteinExistence type="predicted"/>
<gene>
    <name evidence="1" type="ORF">Q0812_00825</name>
</gene>
<dbReference type="Proteomes" id="UP001169063">
    <property type="component" value="Unassembled WGS sequence"/>
</dbReference>
<comment type="caution">
    <text evidence="1">The sequence shown here is derived from an EMBL/GenBank/DDBJ whole genome shotgun (WGS) entry which is preliminary data.</text>
</comment>
<dbReference type="EMBL" id="JAUKTR010000001">
    <property type="protein sequence ID" value="MDO1557968.1"/>
    <property type="molecule type" value="Genomic_DNA"/>
</dbReference>
<dbReference type="RefSeq" id="WP_302108393.1">
    <property type="nucleotide sequence ID" value="NZ_JAUKTR010000001.1"/>
</dbReference>
<protein>
    <submittedName>
        <fullName evidence="1">Uncharacterized protein</fullName>
    </submittedName>
</protein>
<sequence length="68" mass="8138">MSLEGWIKAVDLQMRRDWCIDSIDAGLSPEELKRFWGHGETPAEFVAWFAKKHDLLRFEQHPFRVRPR</sequence>
<reference evidence="1" key="1">
    <citation type="submission" date="2023-07" db="EMBL/GenBank/DDBJ databases">
        <title>Brevundimonas soil sp. nov., isolated from the soil of chemical plant.</title>
        <authorList>
            <person name="Wu N."/>
        </authorList>
    </citation>
    <scope>NUCLEOTIDE SEQUENCE</scope>
    <source>
        <strain evidence="1">XZ-24</strain>
    </source>
</reference>
<name>A0ABT8SHF5_9CAUL</name>
<keyword evidence="2" id="KW-1185">Reference proteome</keyword>
<evidence type="ECO:0000313" key="2">
    <source>
        <dbReference type="Proteomes" id="UP001169063"/>
    </source>
</evidence>
<organism evidence="1 2">
    <name type="scientific">Peiella sedimenti</name>
    <dbReference type="NCBI Taxonomy" id="3061083"/>
    <lineage>
        <taxon>Bacteria</taxon>
        <taxon>Pseudomonadati</taxon>
        <taxon>Pseudomonadota</taxon>
        <taxon>Alphaproteobacteria</taxon>
        <taxon>Caulobacterales</taxon>
        <taxon>Caulobacteraceae</taxon>
        <taxon>Peiella</taxon>
    </lineage>
</organism>
<evidence type="ECO:0000313" key="1">
    <source>
        <dbReference type="EMBL" id="MDO1557968.1"/>
    </source>
</evidence>
<accession>A0ABT8SHF5</accession>